<dbReference type="EC" id="2.3.2.27" evidence="2"/>
<dbReference type="Gene3D" id="3.30.40.10">
    <property type="entry name" value="Zinc/RING finger domain, C3HC4 (zinc finger)"/>
    <property type="match status" value="1"/>
</dbReference>
<proteinExistence type="predicted"/>
<dbReference type="InterPro" id="IPR045191">
    <property type="entry name" value="MBR1/2-like"/>
</dbReference>
<dbReference type="SMR" id="A0A803LB30"/>
<sequence length="545" mass="59946">MDEYSNRRSSGGLAVSRRGPSHALRETAQNNRDKNVQVCSRVGCGSRLNSMKDAQTGSPSKVKTPKTPFRSSALRKESIGSSSRSPASPITPKKPVSGSKKKLPSHLDTDSETCSLQQESEKVCGKTQMRVHPEPEDHDHPEATSSEAGSSNSGSTRKLAKKSAPKFGLGRQDSAASSSTSFGFKQANQGARNGGASTSRYNLRNLKCNSISDVVPSGSSLSPESNVSKKRDTSGRKRVGEAESSLPVRGKKMNGTILDDRKNESSNRGISISDSRRTRSLNPGNNDSAPVRTQRSSARTRLSNQESRDRLPLVESPRMSPSSSQPDLITDETDFSLENQFSVQTSAGYSNSLVRPGSGIEHMHPNRSSDPYDAGLARSFMNRDALRQYNLDGIAEMLLALERIEQEEEPTYEQLLVLESNLFLSGLSFHDQHRDLRLDIDNMSYEELLALEERMGTVSTAVPENVLANCLERSIYQGIAECREDEKDVKCSICQEEYADTEELGRLSCNHRYHFECINQWLKLKNWCPVCKNSVAPPPSASLPP</sequence>
<dbReference type="PANTHER" id="PTHR22937">
    <property type="entry name" value="E3 UBIQUITIN-PROTEIN LIGASE RNF165"/>
    <property type="match status" value="1"/>
</dbReference>
<evidence type="ECO:0000259" key="10">
    <source>
        <dbReference type="PROSITE" id="PS50089"/>
    </source>
</evidence>
<dbReference type="EnsemblPlants" id="AUR62009069-RA">
    <property type="protein sequence ID" value="AUR62009069-RA:cds"/>
    <property type="gene ID" value="AUR62009069"/>
</dbReference>
<feature type="compositionally biased region" description="Basic and acidic residues" evidence="9">
    <location>
        <begin position="131"/>
        <end position="142"/>
    </location>
</feature>
<dbReference type="GO" id="GO:0008270">
    <property type="term" value="F:zinc ion binding"/>
    <property type="evidence" value="ECO:0007669"/>
    <property type="project" value="UniProtKB-KW"/>
</dbReference>
<evidence type="ECO:0000256" key="3">
    <source>
        <dbReference type="ARBA" id="ARBA00022679"/>
    </source>
</evidence>
<keyword evidence="4" id="KW-0479">Metal-binding</keyword>
<dbReference type="GO" id="GO:0061630">
    <property type="term" value="F:ubiquitin protein ligase activity"/>
    <property type="evidence" value="ECO:0007669"/>
    <property type="project" value="UniProtKB-EC"/>
</dbReference>
<feature type="compositionally biased region" description="Polar residues" evidence="9">
    <location>
        <begin position="47"/>
        <end position="61"/>
    </location>
</feature>
<keyword evidence="12" id="KW-1185">Reference proteome</keyword>
<gene>
    <name evidence="11" type="primary">LOC110705364</name>
</gene>
<dbReference type="PROSITE" id="PS50089">
    <property type="entry name" value="ZF_RING_2"/>
    <property type="match status" value="1"/>
</dbReference>
<keyword evidence="6" id="KW-0833">Ubl conjugation pathway</keyword>
<dbReference type="PANTHER" id="PTHR22937:SF136">
    <property type="entry name" value="RING-TYPE E3 UBIQUITIN TRANSFERASE"/>
    <property type="match status" value="1"/>
</dbReference>
<dbReference type="RefSeq" id="XP_021738904.1">
    <property type="nucleotide sequence ID" value="XM_021883212.1"/>
</dbReference>
<reference evidence="11" key="1">
    <citation type="journal article" date="2017" name="Nature">
        <title>The genome of Chenopodium quinoa.</title>
        <authorList>
            <person name="Jarvis D.E."/>
            <person name="Ho Y.S."/>
            <person name="Lightfoot D.J."/>
            <person name="Schmoeckel S.M."/>
            <person name="Li B."/>
            <person name="Borm T.J.A."/>
            <person name="Ohyanagi H."/>
            <person name="Mineta K."/>
            <person name="Michell C.T."/>
            <person name="Saber N."/>
            <person name="Kharbatia N.M."/>
            <person name="Rupper R.R."/>
            <person name="Sharp A.R."/>
            <person name="Dally N."/>
            <person name="Boughton B.A."/>
            <person name="Woo Y.H."/>
            <person name="Gao G."/>
            <person name="Schijlen E.G.W.M."/>
            <person name="Guo X."/>
            <person name="Momin A.A."/>
            <person name="Negrao S."/>
            <person name="Al-Babili S."/>
            <person name="Gehring C."/>
            <person name="Roessner U."/>
            <person name="Jung C."/>
            <person name="Murphy K."/>
            <person name="Arold S.T."/>
            <person name="Gojobori T."/>
            <person name="van der Linden C.G."/>
            <person name="van Loo E.N."/>
            <person name="Jellen E.N."/>
            <person name="Maughan P.J."/>
            <person name="Tester M."/>
        </authorList>
    </citation>
    <scope>NUCLEOTIDE SEQUENCE [LARGE SCALE GENOMIC DNA]</scope>
    <source>
        <strain evidence="11">cv. PI 614886</strain>
    </source>
</reference>
<evidence type="ECO:0000256" key="9">
    <source>
        <dbReference type="SAM" id="MobiDB-lite"/>
    </source>
</evidence>
<evidence type="ECO:0000313" key="12">
    <source>
        <dbReference type="Proteomes" id="UP000596660"/>
    </source>
</evidence>
<dbReference type="OMA" id="LLCEHRY"/>
<dbReference type="InterPro" id="IPR001841">
    <property type="entry name" value="Znf_RING"/>
</dbReference>
<evidence type="ECO:0000256" key="4">
    <source>
        <dbReference type="ARBA" id="ARBA00022723"/>
    </source>
</evidence>
<dbReference type="AlphaFoldDB" id="A0A803LB30"/>
<evidence type="ECO:0000256" key="8">
    <source>
        <dbReference type="PROSITE-ProRule" id="PRU00175"/>
    </source>
</evidence>
<feature type="compositionally biased region" description="Low complexity" evidence="9">
    <location>
        <begin position="143"/>
        <end position="156"/>
    </location>
</feature>
<evidence type="ECO:0000313" key="11">
    <source>
        <dbReference type="EnsemblPlants" id="AUR62009069-RA:cds"/>
    </source>
</evidence>
<feature type="region of interest" description="Disordered" evidence="9">
    <location>
        <begin position="1"/>
        <end position="199"/>
    </location>
</feature>
<dbReference type="SUPFAM" id="SSF57850">
    <property type="entry name" value="RING/U-box"/>
    <property type="match status" value="1"/>
</dbReference>
<dbReference type="Pfam" id="PF13639">
    <property type="entry name" value="zf-RING_2"/>
    <property type="match status" value="1"/>
</dbReference>
<keyword evidence="7" id="KW-0862">Zinc</keyword>
<evidence type="ECO:0000256" key="1">
    <source>
        <dbReference type="ARBA" id="ARBA00000900"/>
    </source>
</evidence>
<name>A0A803LB30_CHEQI</name>
<feature type="compositionally biased region" description="Polar residues" evidence="9">
    <location>
        <begin position="280"/>
        <end position="305"/>
    </location>
</feature>
<keyword evidence="5 8" id="KW-0863">Zinc-finger</keyword>
<dbReference type="SMART" id="SM00184">
    <property type="entry name" value="RING"/>
    <property type="match status" value="1"/>
</dbReference>
<dbReference type="InterPro" id="IPR013083">
    <property type="entry name" value="Znf_RING/FYVE/PHD"/>
</dbReference>
<dbReference type="Gramene" id="AUR62009069-RA">
    <property type="protein sequence ID" value="AUR62009069-RA:cds"/>
    <property type="gene ID" value="AUR62009069"/>
</dbReference>
<organism evidence="11 12">
    <name type="scientific">Chenopodium quinoa</name>
    <name type="common">Quinoa</name>
    <dbReference type="NCBI Taxonomy" id="63459"/>
    <lineage>
        <taxon>Eukaryota</taxon>
        <taxon>Viridiplantae</taxon>
        <taxon>Streptophyta</taxon>
        <taxon>Embryophyta</taxon>
        <taxon>Tracheophyta</taxon>
        <taxon>Spermatophyta</taxon>
        <taxon>Magnoliopsida</taxon>
        <taxon>eudicotyledons</taxon>
        <taxon>Gunneridae</taxon>
        <taxon>Pentapetalae</taxon>
        <taxon>Caryophyllales</taxon>
        <taxon>Chenopodiaceae</taxon>
        <taxon>Chenopodioideae</taxon>
        <taxon>Atripliceae</taxon>
        <taxon>Chenopodium</taxon>
    </lineage>
</organism>
<dbReference type="GeneID" id="110705364"/>
<evidence type="ECO:0000256" key="2">
    <source>
        <dbReference type="ARBA" id="ARBA00012483"/>
    </source>
</evidence>
<comment type="catalytic activity">
    <reaction evidence="1">
        <text>S-ubiquitinyl-[E2 ubiquitin-conjugating enzyme]-L-cysteine + [acceptor protein]-L-lysine = [E2 ubiquitin-conjugating enzyme]-L-cysteine + N(6)-ubiquitinyl-[acceptor protein]-L-lysine.</text>
        <dbReference type="EC" id="2.3.2.27"/>
    </reaction>
</comment>
<protein>
    <recommendedName>
        <fullName evidence="2">RING-type E3 ubiquitin transferase</fullName>
        <ecNumber evidence="2">2.3.2.27</ecNumber>
    </recommendedName>
</protein>
<dbReference type="Proteomes" id="UP000596660">
    <property type="component" value="Unplaced"/>
</dbReference>
<feature type="compositionally biased region" description="Polar residues" evidence="9">
    <location>
        <begin position="211"/>
        <end position="226"/>
    </location>
</feature>
<feature type="compositionally biased region" description="Low complexity" evidence="9">
    <location>
        <begin position="79"/>
        <end position="90"/>
    </location>
</feature>
<evidence type="ECO:0000256" key="7">
    <source>
        <dbReference type="ARBA" id="ARBA00022833"/>
    </source>
</evidence>
<reference evidence="11" key="2">
    <citation type="submission" date="2021-03" db="UniProtKB">
        <authorList>
            <consortium name="EnsemblPlants"/>
        </authorList>
    </citation>
    <scope>IDENTIFICATION</scope>
</reference>
<evidence type="ECO:0000256" key="5">
    <source>
        <dbReference type="ARBA" id="ARBA00022771"/>
    </source>
</evidence>
<accession>A0A803LB30</accession>
<feature type="domain" description="RING-type" evidence="10">
    <location>
        <begin position="491"/>
        <end position="532"/>
    </location>
</feature>
<dbReference type="OrthoDB" id="8062037at2759"/>
<dbReference type="KEGG" id="cqi:110705364"/>
<feature type="compositionally biased region" description="Polar residues" evidence="9">
    <location>
        <begin position="174"/>
        <end position="199"/>
    </location>
</feature>
<evidence type="ECO:0000256" key="6">
    <source>
        <dbReference type="ARBA" id="ARBA00022786"/>
    </source>
</evidence>
<feature type="region of interest" description="Disordered" evidence="9">
    <location>
        <begin position="211"/>
        <end position="329"/>
    </location>
</feature>
<keyword evidence="3" id="KW-0808">Transferase</keyword>
<feature type="compositionally biased region" description="Basic and acidic residues" evidence="9">
    <location>
        <begin position="227"/>
        <end position="241"/>
    </location>
</feature>